<evidence type="ECO:0000256" key="4">
    <source>
        <dbReference type="HAMAP-Rule" id="MF_00528"/>
    </source>
</evidence>
<evidence type="ECO:0000313" key="6">
    <source>
        <dbReference type="Proteomes" id="UP000528322"/>
    </source>
</evidence>
<comment type="caution">
    <text evidence="5">The sequence shown here is derived from an EMBL/GenBank/DDBJ whole genome shotgun (WGS) entry which is preliminary data.</text>
</comment>
<comment type="similarity">
    <text evidence="4">Belongs to the Maf family. YhdE subfamily.</text>
</comment>
<dbReference type="Proteomes" id="UP000528322">
    <property type="component" value="Unassembled WGS sequence"/>
</dbReference>
<comment type="catalytic activity">
    <reaction evidence="4">
        <text>dTTP + H2O = dTMP + diphosphate + H(+)</text>
        <dbReference type="Rhea" id="RHEA:28534"/>
        <dbReference type="ChEBI" id="CHEBI:15377"/>
        <dbReference type="ChEBI" id="CHEBI:15378"/>
        <dbReference type="ChEBI" id="CHEBI:33019"/>
        <dbReference type="ChEBI" id="CHEBI:37568"/>
        <dbReference type="ChEBI" id="CHEBI:63528"/>
        <dbReference type="EC" id="3.6.1.9"/>
    </reaction>
</comment>
<reference evidence="5 6" key="1">
    <citation type="submission" date="2020-08" db="EMBL/GenBank/DDBJ databases">
        <title>Genomic Encyclopedia of Type Strains, Phase IV (KMG-IV): sequencing the most valuable type-strain genomes for metagenomic binning, comparative biology and taxonomic classification.</title>
        <authorList>
            <person name="Goeker M."/>
        </authorList>
    </citation>
    <scope>NUCLEOTIDE SEQUENCE [LARGE SCALE GENOMIC DNA]</scope>
    <source>
        <strain evidence="5 6">DSM 22071</strain>
    </source>
</reference>
<name>A0A7W7Y588_9BACT</name>
<dbReference type="InterPro" id="IPR029001">
    <property type="entry name" value="ITPase-like_fam"/>
</dbReference>
<organism evidence="5 6">
    <name type="scientific">Desulfurispira natronophila</name>
    <dbReference type="NCBI Taxonomy" id="682562"/>
    <lineage>
        <taxon>Bacteria</taxon>
        <taxon>Pseudomonadati</taxon>
        <taxon>Chrysiogenota</taxon>
        <taxon>Chrysiogenia</taxon>
        <taxon>Chrysiogenales</taxon>
        <taxon>Chrysiogenaceae</taxon>
        <taxon>Desulfurispira</taxon>
    </lineage>
</organism>
<feature type="site" description="Important for substrate specificity" evidence="4">
    <location>
        <position position="152"/>
    </location>
</feature>
<dbReference type="EC" id="3.6.1.9" evidence="4"/>
<evidence type="ECO:0000313" key="5">
    <source>
        <dbReference type="EMBL" id="MBB5022325.1"/>
    </source>
</evidence>
<dbReference type="SUPFAM" id="SSF52972">
    <property type="entry name" value="ITPase-like"/>
    <property type="match status" value="1"/>
</dbReference>
<accession>A0A7W7Y588</accession>
<keyword evidence="6" id="KW-1185">Reference proteome</keyword>
<evidence type="ECO:0000256" key="1">
    <source>
        <dbReference type="ARBA" id="ARBA00001968"/>
    </source>
</evidence>
<dbReference type="AlphaFoldDB" id="A0A7W7Y588"/>
<dbReference type="Pfam" id="PF02545">
    <property type="entry name" value="Maf"/>
    <property type="match status" value="1"/>
</dbReference>
<dbReference type="InterPro" id="IPR003697">
    <property type="entry name" value="Maf-like"/>
</dbReference>
<sequence>MSIVLASASPRRLELLRSLGLTFVTRPSNIDEEAWQLDNPADLARELGLEKARAARRPDDSWVIGADTVVAIDDIVFGKPTDQAENRRMLQRLSGTEHSVYGSIALINGKTGIERCEVVHTLVQFHQLDEATLTYYLSTGDGMDKAGGYGIQGLGAIMVEAVRGCYDNVVGLSRSRLYHMLHHEGVLPPQERAHCAL</sequence>
<feature type="site" description="Important for substrate specificity" evidence="4">
    <location>
        <position position="68"/>
    </location>
</feature>
<dbReference type="CDD" id="cd00555">
    <property type="entry name" value="Maf"/>
    <property type="match status" value="1"/>
</dbReference>
<gene>
    <name evidence="5" type="ORF">HNR37_001660</name>
</gene>
<feature type="active site" description="Proton acceptor" evidence="4">
    <location>
        <position position="67"/>
    </location>
</feature>
<evidence type="ECO:0000256" key="3">
    <source>
        <dbReference type="ARBA" id="ARBA00023080"/>
    </source>
</evidence>
<dbReference type="GO" id="GO:0005737">
    <property type="term" value="C:cytoplasm"/>
    <property type="evidence" value="ECO:0007669"/>
    <property type="project" value="UniProtKB-SubCell"/>
</dbReference>
<keyword evidence="3 4" id="KW-0546">Nucleotide metabolism</keyword>
<dbReference type="GO" id="GO:0047429">
    <property type="term" value="F:nucleoside triphosphate diphosphatase activity"/>
    <property type="evidence" value="ECO:0007669"/>
    <property type="project" value="UniProtKB-EC"/>
</dbReference>
<keyword evidence="4" id="KW-0963">Cytoplasm</keyword>
<dbReference type="PIRSF" id="PIRSF006305">
    <property type="entry name" value="Maf"/>
    <property type="match status" value="1"/>
</dbReference>
<dbReference type="Gene3D" id="3.90.950.10">
    <property type="match status" value="1"/>
</dbReference>
<comment type="catalytic activity">
    <reaction evidence="4">
        <text>UTP + H2O = UMP + diphosphate + H(+)</text>
        <dbReference type="Rhea" id="RHEA:29395"/>
        <dbReference type="ChEBI" id="CHEBI:15377"/>
        <dbReference type="ChEBI" id="CHEBI:15378"/>
        <dbReference type="ChEBI" id="CHEBI:33019"/>
        <dbReference type="ChEBI" id="CHEBI:46398"/>
        <dbReference type="ChEBI" id="CHEBI:57865"/>
        <dbReference type="EC" id="3.6.1.9"/>
    </reaction>
</comment>
<dbReference type="PANTHER" id="PTHR43213">
    <property type="entry name" value="BIFUNCTIONAL DTTP/UTP PYROPHOSPHATASE/METHYLTRANSFERASE PROTEIN-RELATED"/>
    <property type="match status" value="1"/>
</dbReference>
<proteinExistence type="inferred from homology"/>
<dbReference type="PANTHER" id="PTHR43213:SF5">
    <property type="entry name" value="BIFUNCTIONAL DTTP_UTP PYROPHOSPHATASE_METHYLTRANSFERASE PROTEIN-RELATED"/>
    <property type="match status" value="1"/>
</dbReference>
<dbReference type="RefSeq" id="WP_183732651.1">
    <property type="nucleotide sequence ID" value="NZ_JACHID010000010.1"/>
</dbReference>
<dbReference type="NCBIfam" id="TIGR00172">
    <property type="entry name" value="maf"/>
    <property type="match status" value="1"/>
</dbReference>
<keyword evidence="2 4" id="KW-0378">Hydrolase</keyword>
<comment type="caution">
    <text evidence="4">Lacks conserved residue(s) required for the propagation of feature annotation.</text>
</comment>
<dbReference type="GO" id="GO:0009117">
    <property type="term" value="P:nucleotide metabolic process"/>
    <property type="evidence" value="ECO:0007669"/>
    <property type="project" value="UniProtKB-KW"/>
</dbReference>
<protein>
    <recommendedName>
        <fullName evidence="4">dTTP/UTP pyrophosphatase</fullName>
        <shortName evidence="4">dTTPase/UTPase</shortName>
        <ecNumber evidence="4">3.6.1.9</ecNumber>
    </recommendedName>
    <alternativeName>
        <fullName evidence="4">Nucleoside triphosphate pyrophosphatase</fullName>
    </alternativeName>
    <alternativeName>
        <fullName evidence="4">Nucleotide pyrophosphatase</fullName>
        <shortName evidence="4">Nucleotide PPase</shortName>
    </alternativeName>
</protein>
<comment type="function">
    <text evidence="4">Nucleoside triphosphate pyrophosphatase that hydrolyzes dTTP and UTP. May have a dual role in cell division arrest and in preventing the incorporation of modified nucleotides into cellular nucleic acids.</text>
</comment>
<dbReference type="EMBL" id="JACHID010000010">
    <property type="protein sequence ID" value="MBB5022325.1"/>
    <property type="molecule type" value="Genomic_DNA"/>
</dbReference>
<comment type="subcellular location">
    <subcellularLocation>
        <location evidence="4">Cytoplasm</location>
    </subcellularLocation>
</comment>
<evidence type="ECO:0000256" key="2">
    <source>
        <dbReference type="ARBA" id="ARBA00022801"/>
    </source>
</evidence>
<dbReference type="HAMAP" id="MF_00528">
    <property type="entry name" value="Maf"/>
    <property type="match status" value="1"/>
</dbReference>
<comment type="cofactor">
    <cofactor evidence="1 4">
        <name>a divalent metal cation</name>
        <dbReference type="ChEBI" id="CHEBI:60240"/>
    </cofactor>
</comment>
<feature type="site" description="Important for substrate specificity" evidence="4">
    <location>
        <position position="11"/>
    </location>
</feature>